<accession>A0ABV8X5P3</accession>
<comment type="caution">
    <text evidence="1">The sequence shown here is derived from an EMBL/GenBank/DDBJ whole genome shotgun (WGS) entry which is preliminary data.</text>
</comment>
<evidence type="ECO:0000313" key="1">
    <source>
        <dbReference type="EMBL" id="MFC4410613.1"/>
    </source>
</evidence>
<protein>
    <submittedName>
        <fullName evidence="1">Uncharacterized protein</fullName>
    </submittedName>
</protein>
<evidence type="ECO:0000313" key="2">
    <source>
        <dbReference type="Proteomes" id="UP001595817"/>
    </source>
</evidence>
<dbReference type="RefSeq" id="WP_378154652.1">
    <property type="nucleotide sequence ID" value="NZ_JBHSEC010000019.1"/>
</dbReference>
<organism evidence="1 2">
    <name type="scientific">Chungangia koreensis</name>
    <dbReference type="NCBI Taxonomy" id="752657"/>
    <lineage>
        <taxon>Bacteria</taxon>
        <taxon>Bacillati</taxon>
        <taxon>Bacillota</taxon>
        <taxon>Bacilli</taxon>
        <taxon>Lactobacillales</taxon>
        <taxon>Chungangia</taxon>
    </lineage>
</organism>
<keyword evidence="2" id="KW-1185">Reference proteome</keyword>
<gene>
    <name evidence="1" type="ORF">ACFOZY_09330</name>
</gene>
<name>A0ABV8X5P3_9LACT</name>
<dbReference type="EMBL" id="JBHSEC010000019">
    <property type="protein sequence ID" value="MFC4410613.1"/>
    <property type="molecule type" value="Genomic_DNA"/>
</dbReference>
<proteinExistence type="predicted"/>
<reference evidence="2" key="1">
    <citation type="journal article" date="2019" name="Int. J. Syst. Evol. Microbiol.">
        <title>The Global Catalogue of Microorganisms (GCM) 10K type strain sequencing project: providing services to taxonomists for standard genome sequencing and annotation.</title>
        <authorList>
            <consortium name="The Broad Institute Genomics Platform"/>
            <consortium name="The Broad Institute Genome Sequencing Center for Infectious Disease"/>
            <person name="Wu L."/>
            <person name="Ma J."/>
        </authorList>
    </citation>
    <scope>NUCLEOTIDE SEQUENCE [LARGE SCALE GENOMIC DNA]</scope>
    <source>
        <strain evidence="2">CCUG 59778</strain>
    </source>
</reference>
<dbReference type="Proteomes" id="UP001595817">
    <property type="component" value="Unassembled WGS sequence"/>
</dbReference>
<sequence>MVSTSSSTHELEVKGPDFNRKEKIINWGFWLPCREIINSANQVVPYLQFYFDALVLLFRNYGISEEIIRSIQEEISSKVIGNSDYEYEDDSIEFDFSEFDTK</sequence>